<dbReference type="Proteomes" id="UP000685013">
    <property type="component" value="Chromosome 7"/>
</dbReference>
<dbReference type="EMBL" id="JAGKQH010000007">
    <property type="protein sequence ID" value="KAG6594502.1"/>
    <property type="molecule type" value="Genomic_DNA"/>
</dbReference>
<feature type="non-terminal residue" evidence="2">
    <location>
        <position position="1"/>
    </location>
</feature>
<evidence type="ECO:0000313" key="2">
    <source>
        <dbReference type="EMBL" id="KAG6594502.1"/>
    </source>
</evidence>
<proteinExistence type="predicted"/>
<reference evidence="2 3" key="1">
    <citation type="journal article" date="2021" name="Hortic Res">
        <title>The domestication of Cucurbita argyrosperma as revealed by the genome of its wild relative.</title>
        <authorList>
            <person name="Barrera-Redondo J."/>
            <person name="Sanchez-de la Vega G."/>
            <person name="Aguirre-Liguori J.A."/>
            <person name="Castellanos-Morales G."/>
            <person name="Gutierrez-Guerrero Y.T."/>
            <person name="Aguirre-Dugua X."/>
            <person name="Aguirre-Planter E."/>
            <person name="Tenaillon M.I."/>
            <person name="Lira-Saade R."/>
            <person name="Eguiarte L.E."/>
        </authorList>
    </citation>
    <scope>NUCLEOTIDE SEQUENCE [LARGE SCALE GENOMIC DNA]</scope>
    <source>
        <strain evidence="2">JBR-2021</strain>
    </source>
</reference>
<feature type="compositionally biased region" description="Basic and acidic residues" evidence="1">
    <location>
        <begin position="14"/>
        <end position="24"/>
    </location>
</feature>
<keyword evidence="3" id="KW-1185">Reference proteome</keyword>
<evidence type="ECO:0000313" key="3">
    <source>
        <dbReference type="Proteomes" id="UP000685013"/>
    </source>
</evidence>
<evidence type="ECO:0000256" key="1">
    <source>
        <dbReference type="SAM" id="MobiDB-lite"/>
    </source>
</evidence>
<protein>
    <submittedName>
        <fullName evidence="2">Uncharacterized protein</fullName>
    </submittedName>
</protein>
<sequence>MDIDPKEQDDDQQQDSRKKQKLIEDFQSPYPRYGMERSLRIADVKEIEMFNVPPDDDQQKDSRKKQKLVDDFQSPYPQFRMERPLRIAGVEEIKMFNVPPEIRGRFEVREREEYTEESSKRARTRSPEVIRLRADSSSEAFSMEAVKSGEKMAEPLTLMEEIVSVYSKYIDHILLMARNRFNDENRWNFGRNECGGLAEIFLKNIQSLGSELARMKNDLSQMKNYFIIAPRIRQIMNQLETMHESFDRSPNITASAKPNCTKQELIACMEELNQFKKQLYEISSGVCGLKTMNMYNK</sequence>
<comment type="caution">
    <text evidence="2">The sequence shown here is derived from an EMBL/GenBank/DDBJ whole genome shotgun (WGS) entry which is preliminary data.</text>
</comment>
<organism evidence="2 3">
    <name type="scientific">Cucurbita argyrosperma subsp. sororia</name>
    <dbReference type="NCBI Taxonomy" id="37648"/>
    <lineage>
        <taxon>Eukaryota</taxon>
        <taxon>Viridiplantae</taxon>
        <taxon>Streptophyta</taxon>
        <taxon>Embryophyta</taxon>
        <taxon>Tracheophyta</taxon>
        <taxon>Spermatophyta</taxon>
        <taxon>Magnoliopsida</taxon>
        <taxon>eudicotyledons</taxon>
        <taxon>Gunneridae</taxon>
        <taxon>Pentapetalae</taxon>
        <taxon>rosids</taxon>
        <taxon>fabids</taxon>
        <taxon>Cucurbitales</taxon>
        <taxon>Cucurbitaceae</taxon>
        <taxon>Cucurbiteae</taxon>
        <taxon>Cucurbita</taxon>
    </lineage>
</organism>
<accession>A0AAV6NAY5</accession>
<name>A0AAV6NAY5_9ROSI</name>
<feature type="region of interest" description="Disordered" evidence="1">
    <location>
        <begin position="50"/>
        <end position="73"/>
    </location>
</feature>
<dbReference type="AlphaFoldDB" id="A0AAV6NAY5"/>
<feature type="region of interest" description="Disordered" evidence="1">
    <location>
        <begin position="1"/>
        <end position="30"/>
    </location>
</feature>
<gene>
    <name evidence="2" type="ORF">SDJN03_11055</name>
</gene>